<evidence type="ECO:0008006" key="3">
    <source>
        <dbReference type="Google" id="ProtNLM"/>
    </source>
</evidence>
<accession>A0A9X0H0V2</accession>
<dbReference type="Proteomes" id="UP000050345">
    <property type="component" value="Unassembled WGS sequence"/>
</dbReference>
<gene>
    <name evidence="1" type="ORF">ALO73_03605</name>
</gene>
<dbReference type="AlphaFoldDB" id="A0A9X0H0V2"/>
<comment type="caution">
    <text evidence="1">The sequence shown here is derived from an EMBL/GenBank/DDBJ whole genome shotgun (WGS) entry which is preliminary data.</text>
</comment>
<organism evidence="1 2">
    <name type="scientific">Pseudomonas syringae pv. daphniphylli</name>
    <dbReference type="NCBI Taxonomy" id="264455"/>
    <lineage>
        <taxon>Bacteria</taxon>
        <taxon>Pseudomonadati</taxon>
        <taxon>Pseudomonadota</taxon>
        <taxon>Gammaproteobacteria</taxon>
        <taxon>Pseudomonadales</taxon>
        <taxon>Pseudomonadaceae</taxon>
        <taxon>Pseudomonas</taxon>
        <taxon>Pseudomonas syringae</taxon>
    </lineage>
</organism>
<proteinExistence type="predicted"/>
<reference evidence="1 2" key="1">
    <citation type="submission" date="2015-09" db="EMBL/GenBank/DDBJ databases">
        <title>Genome announcement of multiple Pseudomonas syringae strains.</title>
        <authorList>
            <person name="Thakur S."/>
            <person name="Wang P.W."/>
            <person name="Gong Y."/>
            <person name="Weir B.S."/>
            <person name="Guttman D.S."/>
        </authorList>
    </citation>
    <scope>NUCLEOTIDE SEQUENCE [LARGE SCALE GENOMIC DNA]</scope>
    <source>
        <strain evidence="1 2">ICMP9757</strain>
    </source>
</reference>
<evidence type="ECO:0000313" key="2">
    <source>
        <dbReference type="Proteomes" id="UP000050345"/>
    </source>
</evidence>
<evidence type="ECO:0000313" key="1">
    <source>
        <dbReference type="EMBL" id="KPX07695.1"/>
    </source>
</evidence>
<dbReference type="EMBL" id="LJQF01000361">
    <property type="protein sequence ID" value="KPX07695.1"/>
    <property type="molecule type" value="Genomic_DNA"/>
</dbReference>
<dbReference type="Pfam" id="PF14072">
    <property type="entry name" value="DndB"/>
    <property type="match status" value="1"/>
</dbReference>
<name>A0A9X0H0V2_PSESX</name>
<protein>
    <recommendedName>
        <fullName evidence="3">DGQHR domain-containing protein</fullName>
    </recommendedName>
</protein>
<sequence length="507" mass="56281">MKEASRALVKIAWNLFTIIQDGCIVLSQHIGDLKMNDNLPTPMTGSLDDLLTAGDGAERAFRVFVGHNLGHRVFLLQVPMHEFYTISEVANEQACEGAEVAQRKLDPVHANKLAKYILKGLIASAIEHRAAMKQPELPSLKAILEVMGRQPYLSLQPIVTNVRGIGANGRAIRAERLVATSDNSTACFKIFLAQQHVLWVIDGQHRREAMRMAFEFLEFVTRNSGYPKKGSLFDSGSQEFKSGEAAAWQAAFESARSFSTVSVEMHLGLSAEQERQLFHDLNNLGKKIDRNLALKFDNSNPVNLFIKDVLVDEIGISIVEKDVKDWKDDDGGISLKDAVGVNALLFLNKTNISGATPLAVNGKLEKAKQFWVSINAIPNFGEAGAKEKTVAAQPVILKALAKLAYDFGFSNRKPENADQIFLTLLDSISEIDFSHDNPMWRYYDLDDAKRAELEGLADYLPSDDGANRDIGSFQNGVMRFGAKHNDIYPILGDMIRWTLGLPNRHKK</sequence>
<dbReference type="InterPro" id="IPR017642">
    <property type="entry name" value="DNA_S_mod_DndB"/>
</dbReference>